<dbReference type="GO" id="GO:0008124">
    <property type="term" value="F:4-alpha-hydroxytetrahydrobiopterin dehydratase activity"/>
    <property type="evidence" value="ECO:0007669"/>
    <property type="project" value="UniProtKB-EC"/>
</dbReference>
<evidence type="ECO:0000256" key="4">
    <source>
        <dbReference type="ARBA" id="ARBA00023239"/>
    </source>
</evidence>
<evidence type="ECO:0000313" key="7">
    <source>
        <dbReference type="Proteomes" id="UP000245768"/>
    </source>
</evidence>
<dbReference type="Pfam" id="PF01329">
    <property type="entry name" value="Pterin_4a"/>
    <property type="match status" value="1"/>
</dbReference>
<evidence type="ECO:0000256" key="5">
    <source>
        <dbReference type="SAM" id="MobiDB-lite"/>
    </source>
</evidence>
<name>A0A316YS94_9BASI</name>
<gene>
    <name evidence="6" type="ORF">FA10DRAFT_265978</name>
</gene>
<evidence type="ECO:0000256" key="3">
    <source>
        <dbReference type="ARBA" id="ARBA00013252"/>
    </source>
</evidence>
<keyword evidence="7" id="KW-1185">Reference proteome</keyword>
<accession>A0A316YS94</accession>
<organism evidence="6 7">
    <name type="scientific">Acaromyces ingoldii</name>
    <dbReference type="NCBI Taxonomy" id="215250"/>
    <lineage>
        <taxon>Eukaryota</taxon>
        <taxon>Fungi</taxon>
        <taxon>Dikarya</taxon>
        <taxon>Basidiomycota</taxon>
        <taxon>Ustilaginomycotina</taxon>
        <taxon>Exobasidiomycetes</taxon>
        <taxon>Exobasidiales</taxon>
        <taxon>Cryptobasidiaceae</taxon>
        <taxon>Acaromyces</taxon>
    </lineage>
</organism>
<dbReference type="PANTHER" id="PTHR42805:SF1">
    <property type="entry name" value="PTERIN-4-ALPHA-CARBINOLAMINE DEHYDRATASE-RELATED"/>
    <property type="match status" value="1"/>
</dbReference>
<dbReference type="CDD" id="cd00913">
    <property type="entry name" value="PCD_DCoH_subfamily_a"/>
    <property type="match status" value="1"/>
</dbReference>
<reference evidence="6 7" key="1">
    <citation type="journal article" date="2018" name="Mol. Biol. Evol.">
        <title>Broad Genomic Sampling Reveals a Smut Pathogenic Ancestry of the Fungal Clade Ustilaginomycotina.</title>
        <authorList>
            <person name="Kijpornyongpan T."/>
            <person name="Mondo S.J."/>
            <person name="Barry K."/>
            <person name="Sandor L."/>
            <person name="Lee J."/>
            <person name="Lipzen A."/>
            <person name="Pangilinan J."/>
            <person name="LaButti K."/>
            <person name="Hainaut M."/>
            <person name="Henrissat B."/>
            <person name="Grigoriev I.V."/>
            <person name="Spatafora J.W."/>
            <person name="Aime M.C."/>
        </authorList>
    </citation>
    <scope>NUCLEOTIDE SEQUENCE [LARGE SCALE GENOMIC DNA]</scope>
    <source>
        <strain evidence="6 7">MCA 4198</strain>
    </source>
</reference>
<dbReference type="AlphaFoldDB" id="A0A316YS94"/>
<protein>
    <recommendedName>
        <fullName evidence="3">4a-hydroxytetrahydrobiopterin dehydratase</fullName>
        <ecNumber evidence="3">4.2.1.96</ecNumber>
    </recommendedName>
</protein>
<dbReference type="InterPro" id="IPR036428">
    <property type="entry name" value="PCD_sf"/>
</dbReference>
<dbReference type="InterPro" id="IPR001533">
    <property type="entry name" value="Pterin_deHydtase"/>
</dbReference>
<comment type="catalytic activity">
    <reaction evidence="1">
        <text>(4aS,6R)-4a-hydroxy-L-erythro-5,6,7,8-tetrahydrobiopterin = (6R)-L-erythro-6,7-dihydrobiopterin + H2O</text>
        <dbReference type="Rhea" id="RHEA:11920"/>
        <dbReference type="ChEBI" id="CHEBI:15377"/>
        <dbReference type="ChEBI" id="CHEBI:15642"/>
        <dbReference type="ChEBI" id="CHEBI:43120"/>
        <dbReference type="EC" id="4.2.1.96"/>
    </reaction>
</comment>
<sequence>MASSSSSPSSPGLASSSCKACNASSEPVASTSYASLLAQLGNTPDLSAEPWQIGSFEPFSPPGVDVLRRAFRFRNFKTAQAFAQRVGNEVAEVEKHHPALITEWGKVTVLWWTHAINGLHENDFICAAKTDEIASSAQGLKK</sequence>
<dbReference type="SUPFAM" id="SSF55248">
    <property type="entry name" value="PCD-like"/>
    <property type="match status" value="1"/>
</dbReference>
<dbReference type="STRING" id="215250.A0A316YS94"/>
<comment type="similarity">
    <text evidence="2">Belongs to the pterin-4-alpha-carbinolamine dehydratase family.</text>
</comment>
<evidence type="ECO:0000256" key="1">
    <source>
        <dbReference type="ARBA" id="ARBA00001554"/>
    </source>
</evidence>
<dbReference type="EMBL" id="KZ819635">
    <property type="protein sequence ID" value="PWN92179.1"/>
    <property type="molecule type" value="Genomic_DNA"/>
</dbReference>
<feature type="region of interest" description="Disordered" evidence="5">
    <location>
        <begin position="1"/>
        <end position="20"/>
    </location>
</feature>
<dbReference type="GeneID" id="37043207"/>
<dbReference type="Proteomes" id="UP000245768">
    <property type="component" value="Unassembled WGS sequence"/>
</dbReference>
<dbReference type="GO" id="GO:0006729">
    <property type="term" value="P:tetrahydrobiopterin biosynthetic process"/>
    <property type="evidence" value="ECO:0007669"/>
    <property type="project" value="InterPro"/>
</dbReference>
<dbReference type="PANTHER" id="PTHR42805">
    <property type="entry name" value="PTERIN-4-ALPHA-CARBINOLAMINE DEHYDRATASE-RELATED"/>
    <property type="match status" value="1"/>
</dbReference>
<dbReference type="Gene3D" id="3.30.1360.20">
    <property type="entry name" value="Transcriptional coactivator/pterin dehydratase"/>
    <property type="match status" value="1"/>
</dbReference>
<evidence type="ECO:0000256" key="2">
    <source>
        <dbReference type="ARBA" id="ARBA00006472"/>
    </source>
</evidence>
<dbReference type="InterPro" id="IPR050376">
    <property type="entry name" value="Pterin-4-alpha-carb_dehyd"/>
</dbReference>
<dbReference type="EC" id="4.2.1.96" evidence="3"/>
<evidence type="ECO:0000313" key="6">
    <source>
        <dbReference type="EMBL" id="PWN92179.1"/>
    </source>
</evidence>
<dbReference type="OrthoDB" id="277398at2759"/>
<dbReference type="RefSeq" id="XP_025379377.1">
    <property type="nucleotide sequence ID" value="XM_025521291.1"/>
</dbReference>
<proteinExistence type="inferred from homology"/>
<dbReference type="InParanoid" id="A0A316YS94"/>
<keyword evidence="4" id="KW-0456">Lyase</keyword>